<dbReference type="Gene3D" id="2.40.50.100">
    <property type="match status" value="2"/>
</dbReference>
<protein>
    <submittedName>
        <fullName evidence="5">Putative efflux pump membrane fusion protein</fullName>
    </submittedName>
</protein>
<dbReference type="InterPro" id="IPR058792">
    <property type="entry name" value="Beta-barrel_RND_2"/>
</dbReference>
<dbReference type="Proteomes" id="UP000317318">
    <property type="component" value="Chromosome"/>
</dbReference>
<dbReference type="KEGG" id="svp:Pan189_19620"/>
<dbReference type="RefSeq" id="WP_145363683.1">
    <property type="nucleotide sequence ID" value="NZ_CP036268.1"/>
</dbReference>
<keyword evidence="6" id="KW-1185">Reference proteome</keyword>
<feature type="chain" id="PRO_5021734297" evidence="2">
    <location>
        <begin position="27"/>
        <end position="298"/>
    </location>
</feature>
<reference evidence="5 6" key="1">
    <citation type="submission" date="2019-02" db="EMBL/GenBank/DDBJ databases">
        <title>Deep-cultivation of Planctomycetes and their phenomic and genomic characterization uncovers novel biology.</title>
        <authorList>
            <person name="Wiegand S."/>
            <person name="Jogler M."/>
            <person name="Boedeker C."/>
            <person name="Pinto D."/>
            <person name="Vollmers J."/>
            <person name="Rivas-Marin E."/>
            <person name="Kohn T."/>
            <person name="Peeters S.H."/>
            <person name="Heuer A."/>
            <person name="Rast P."/>
            <person name="Oberbeckmann S."/>
            <person name="Bunk B."/>
            <person name="Jeske O."/>
            <person name="Meyerdierks A."/>
            <person name="Storesund J.E."/>
            <person name="Kallscheuer N."/>
            <person name="Luecker S."/>
            <person name="Lage O.M."/>
            <person name="Pohl T."/>
            <person name="Merkel B.J."/>
            <person name="Hornburger P."/>
            <person name="Mueller R.-W."/>
            <person name="Bruemmer F."/>
            <person name="Labrenz M."/>
            <person name="Spormann A.M."/>
            <person name="Op den Camp H."/>
            <person name="Overmann J."/>
            <person name="Amann R."/>
            <person name="Jetten M.S.M."/>
            <person name="Mascher T."/>
            <person name="Medema M.H."/>
            <person name="Devos D.P."/>
            <person name="Kaster A.-K."/>
            <person name="Ovreas L."/>
            <person name="Rohde M."/>
            <person name="Galperin M.Y."/>
            <person name="Jogler C."/>
        </authorList>
    </citation>
    <scope>NUCLEOTIDE SEQUENCE [LARGE SCALE GENOMIC DNA]</scope>
    <source>
        <strain evidence="5 6">Pan189</strain>
    </source>
</reference>
<dbReference type="GO" id="GO:1990281">
    <property type="term" value="C:efflux pump complex"/>
    <property type="evidence" value="ECO:0007669"/>
    <property type="project" value="TreeGrafter"/>
</dbReference>
<dbReference type="AlphaFoldDB" id="A0A517R110"/>
<dbReference type="Pfam" id="PF25954">
    <property type="entry name" value="Beta-barrel_RND_2"/>
    <property type="match status" value="1"/>
</dbReference>
<feature type="coiled-coil region" evidence="1">
    <location>
        <begin position="71"/>
        <end position="98"/>
    </location>
</feature>
<dbReference type="SUPFAM" id="SSF111369">
    <property type="entry name" value="HlyD-like secretion proteins"/>
    <property type="match status" value="1"/>
</dbReference>
<evidence type="ECO:0000313" key="6">
    <source>
        <dbReference type="Proteomes" id="UP000317318"/>
    </source>
</evidence>
<keyword evidence="1" id="KW-0175">Coiled coil</keyword>
<evidence type="ECO:0000259" key="3">
    <source>
        <dbReference type="Pfam" id="PF25917"/>
    </source>
</evidence>
<proteinExistence type="predicted"/>
<evidence type="ECO:0000313" key="5">
    <source>
        <dbReference type="EMBL" id="QDT37582.1"/>
    </source>
</evidence>
<dbReference type="OrthoDB" id="259511at2"/>
<feature type="domain" description="CusB-like beta-barrel" evidence="4">
    <location>
        <begin position="237"/>
        <end position="293"/>
    </location>
</feature>
<evidence type="ECO:0000256" key="1">
    <source>
        <dbReference type="SAM" id="Coils"/>
    </source>
</evidence>
<dbReference type="PANTHER" id="PTHR30469:SF15">
    <property type="entry name" value="HLYD FAMILY OF SECRETION PROTEINS"/>
    <property type="match status" value="1"/>
</dbReference>
<dbReference type="InterPro" id="IPR058625">
    <property type="entry name" value="MdtA-like_BSH"/>
</dbReference>
<dbReference type="Pfam" id="PF25917">
    <property type="entry name" value="BSH_RND"/>
    <property type="match status" value="1"/>
</dbReference>
<accession>A0A517R110</accession>
<evidence type="ECO:0000256" key="2">
    <source>
        <dbReference type="SAM" id="SignalP"/>
    </source>
</evidence>
<gene>
    <name evidence="5" type="ORF">Pan189_19620</name>
</gene>
<sequence precursor="true">MSLKLAIAHLAIILLFASAATSLASAQDEAVVIEDALVRLISDVKVSASKAGRLELLGVQEGDTVEAGQQLGRLQDTVARIDVELARLELRIAEEKAADDVDKRFAAKSLAVAESELALSERATRRAPGSISKTELDRLKLVADRAELSIEQADRDLRVADLTTRHKERLVEAAQAQVGLHEIVAPINGTIVEIYAEAGEWLTEGDPLVRLIRTDRLRVEVSLNASRYGSGLLGRSTRLAVRLPSGQRDVEFNGVITFVSPEVQPVSGKVRVWAEVENPEGLLRPGVRGQLTILPEME</sequence>
<dbReference type="EMBL" id="CP036268">
    <property type="protein sequence ID" value="QDT37582.1"/>
    <property type="molecule type" value="Genomic_DNA"/>
</dbReference>
<dbReference type="PANTHER" id="PTHR30469">
    <property type="entry name" value="MULTIDRUG RESISTANCE PROTEIN MDTA"/>
    <property type="match status" value="1"/>
</dbReference>
<name>A0A517R110_9PLAN</name>
<dbReference type="Gene3D" id="2.40.30.170">
    <property type="match status" value="1"/>
</dbReference>
<feature type="domain" description="Multidrug resistance protein MdtA-like barrel-sandwich hybrid" evidence="3">
    <location>
        <begin position="44"/>
        <end position="208"/>
    </location>
</feature>
<evidence type="ECO:0000259" key="4">
    <source>
        <dbReference type="Pfam" id="PF25954"/>
    </source>
</evidence>
<feature type="signal peptide" evidence="2">
    <location>
        <begin position="1"/>
        <end position="26"/>
    </location>
</feature>
<keyword evidence="2" id="KW-0732">Signal</keyword>
<dbReference type="GO" id="GO:0015562">
    <property type="term" value="F:efflux transmembrane transporter activity"/>
    <property type="evidence" value="ECO:0007669"/>
    <property type="project" value="TreeGrafter"/>
</dbReference>
<organism evidence="5 6">
    <name type="scientific">Stratiformator vulcanicus</name>
    <dbReference type="NCBI Taxonomy" id="2527980"/>
    <lineage>
        <taxon>Bacteria</taxon>
        <taxon>Pseudomonadati</taxon>
        <taxon>Planctomycetota</taxon>
        <taxon>Planctomycetia</taxon>
        <taxon>Planctomycetales</taxon>
        <taxon>Planctomycetaceae</taxon>
        <taxon>Stratiformator</taxon>
    </lineage>
</organism>